<feature type="non-terminal residue" evidence="1">
    <location>
        <position position="1"/>
    </location>
</feature>
<name>A0ACA9RBE9_9GLOM</name>
<accession>A0ACA9RBE9</accession>
<dbReference type="EMBL" id="CAJVPW010063797">
    <property type="protein sequence ID" value="CAG8785120.1"/>
    <property type="molecule type" value="Genomic_DNA"/>
</dbReference>
<keyword evidence="2" id="KW-1185">Reference proteome</keyword>
<gene>
    <name evidence="1" type="ORF">SPELUC_LOCUS16719</name>
</gene>
<organism evidence="1 2">
    <name type="scientific">Cetraspora pellucida</name>
    <dbReference type="NCBI Taxonomy" id="1433469"/>
    <lineage>
        <taxon>Eukaryota</taxon>
        <taxon>Fungi</taxon>
        <taxon>Fungi incertae sedis</taxon>
        <taxon>Mucoromycota</taxon>
        <taxon>Glomeromycotina</taxon>
        <taxon>Glomeromycetes</taxon>
        <taxon>Diversisporales</taxon>
        <taxon>Gigasporaceae</taxon>
        <taxon>Cetraspora</taxon>
    </lineage>
</organism>
<comment type="caution">
    <text evidence="1">The sequence shown here is derived from an EMBL/GenBank/DDBJ whole genome shotgun (WGS) entry which is preliminary data.</text>
</comment>
<protein>
    <submittedName>
        <fullName evidence="1">695_t:CDS:1</fullName>
    </submittedName>
</protein>
<evidence type="ECO:0000313" key="2">
    <source>
        <dbReference type="Proteomes" id="UP000789366"/>
    </source>
</evidence>
<feature type="non-terminal residue" evidence="1">
    <location>
        <position position="175"/>
    </location>
</feature>
<evidence type="ECO:0000313" key="1">
    <source>
        <dbReference type="EMBL" id="CAG8785120.1"/>
    </source>
</evidence>
<proteinExistence type="predicted"/>
<sequence length="175" mass="19110">PIVFIHAITRLDISVLMPTELLRLHDPRIVSHLPGIDENVDEISTSKVSFNASPFVQTSILSPDKSSTIGDDNSQSTNDFTRNQDPLDALKNNQNSVINIKDLGIPAVSVKKQAVKTAFEEVSKAVRNATTAYEELMQVLPPGMKFDVESTDYVGSNLSVLEELLGVIEIDEASS</sequence>
<reference evidence="1" key="1">
    <citation type="submission" date="2021-06" db="EMBL/GenBank/DDBJ databases">
        <authorList>
            <person name="Kallberg Y."/>
            <person name="Tangrot J."/>
            <person name="Rosling A."/>
        </authorList>
    </citation>
    <scope>NUCLEOTIDE SEQUENCE</scope>
    <source>
        <strain evidence="1">28 12/20/2015</strain>
    </source>
</reference>
<dbReference type="Proteomes" id="UP000789366">
    <property type="component" value="Unassembled WGS sequence"/>
</dbReference>